<dbReference type="SUPFAM" id="SSF49503">
    <property type="entry name" value="Cupredoxins"/>
    <property type="match status" value="1"/>
</dbReference>
<accession>A0A8H9HMB0</accession>
<dbReference type="Proteomes" id="UP000610124">
    <property type="component" value="Unassembled WGS sequence"/>
</dbReference>
<reference evidence="3" key="2">
    <citation type="submission" date="2020-09" db="EMBL/GenBank/DDBJ databases">
        <authorList>
            <person name="Sun Q."/>
            <person name="Ohkuma M."/>
        </authorList>
    </citation>
    <scope>NUCLEOTIDE SEQUENCE</scope>
    <source>
        <strain evidence="3">JCM 4434</strain>
    </source>
</reference>
<dbReference type="OrthoDB" id="345021at2"/>
<evidence type="ECO:0000259" key="2">
    <source>
        <dbReference type="Pfam" id="PF07731"/>
    </source>
</evidence>
<reference evidence="3" key="1">
    <citation type="journal article" date="2014" name="Int. J. Syst. Evol. Microbiol.">
        <title>Complete genome sequence of Corynebacterium casei LMG S-19264T (=DSM 44701T), isolated from a smear-ripened cheese.</title>
        <authorList>
            <consortium name="US DOE Joint Genome Institute (JGI-PGF)"/>
            <person name="Walter F."/>
            <person name="Albersmeier A."/>
            <person name="Kalinowski J."/>
            <person name="Ruckert C."/>
        </authorList>
    </citation>
    <scope>NUCLEOTIDE SEQUENCE</scope>
    <source>
        <strain evidence="3">JCM 4434</strain>
    </source>
</reference>
<organism evidence="3 4">
    <name type="scientific">Kitasatospora aureofaciens</name>
    <name type="common">Streptomyces aureofaciens</name>
    <dbReference type="NCBI Taxonomy" id="1894"/>
    <lineage>
        <taxon>Bacteria</taxon>
        <taxon>Bacillati</taxon>
        <taxon>Actinomycetota</taxon>
        <taxon>Actinomycetes</taxon>
        <taxon>Kitasatosporales</taxon>
        <taxon>Streptomycetaceae</taxon>
        <taxon>Kitasatospora</taxon>
    </lineage>
</organism>
<gene>
    <name evidence="3" type="ORF">GCM10010502_25310</name>
</gene>
<evidence type="ECO:0000313" key="3">
    <source>
        <dbReference type="EMBL" id="GGU72655.1"/>
    </source>
</evidence>
<name>A0A8H9HMB0_KITAU</name>
<evidence type="ECO:0000313" key="4">
    <source>
        <dbReference type="Proteomes" id="UP000610124"/>
    </source>
</evidence>
<dbReference type="InterPro" id="IPR002355">
    <property type="entry name" value="Cu_oxidase_Cu_BS"/>
</dbReference>
<dbReference type="InterPro" id="IPR008972">
    <property type="entry name" value="Cupredoxin"/>
</dbReference>
<dbReference type="EMBL" id="BMUB01000005">
    <property type="protein sequence ID" value="GGU72655.1"/>
    <property type="molecule type" value="Genomic_DNA"/>
</dbReference>
<protein>
    <recommendedName>
        <fullName evidence="2">Plastocyanin-like domain-containing protein</fullName>
    </recommendedName>
</protein>
<dbReference type="GO" id="GO:0005507">
    <property type="term" value="F:copper ion binding"/>
    <property type="evidence" value="ECO:0007669"/>
    <property type="project" value="InterPro"/>
</dbReference>
<dbReference type="InterPro" id="IPR011706">
    <property type="entry name" value="Cu-oxidase_C"/>
</dbReference>
<sequence>MSRPPAADTGWKDTVDLRPAEAVEVLVCPTDYAGTCLMHCHNLEHESMAMMADFTVG</sequence>
<keyword evidence="1" id="KW-0479">Metal-binding</keyword>
<dbReference type="KEGG" id="kau:B6264_02430"/>
<dbReference type="PROSITE" id="PS00080">
    <property type="entry name" value="MULTICOPPER_OXIDASE2"/>
    <property type="match status" value="1"/>
</dbReference>
<dbReference type="RefSeq" id="WP_078867114.1">
    <property type="nucleotide sequence ID" value="NZ_LBHA01000422.1"/>
</dbReference>
<proteinExistence type="predicted"/>
<feature type="domain" description="Plastocyanin-like" evidence="2">
    <location>
        <begin position="6"/>
        <end position="56"/>
    </location>
</feature>
<comment type="caution">
    <text evidence="3">The sequence shown here is derived from an EMBL/GenBank/DDBJ whole genome shotgun (WGS) entry which is preliminary data.</text>
</comment>
<evidence type="ECO:0000256" key="1">
    <source>
        <dbReference type="ARBA" id="ARBA00022723"/>
    </source>
</evidence>
<dbReference type="Pfam" id="PF07731">
    <property type="entry name" value="Cu-oxidase_2"/>
    <property type="match status" value="1"/>
</dbReference>
<dbReference type="AlphaFoldDB" id="A0A8H9HMB0"/>
<dbReference type="GO" id="GO:0016491">
    <property type="term" value="F:oxidoreductase activity"/>
    <property type="evidence" value="ECO:0007669"/>
    <property type="project" value="InterPro"/>
</dbReference>
<dbReference type="Gene3D" id="2.60.40.420">
    <property type="entry name" value="Cupredoxins - blue copper proteins"/>
    <property type="match status" value="1"/>
</dbReference>